<proteinExistence type="predicted"/>
<evidence type="ECO:0000313" key="2">
    <source>
        <dbReference type="Proteomes" id="UP001060085"/>
    </source>
</evidence>
<evidence type="ECO:0000313" key="1">
    <source>
        <dbReference type="EMBL" id="KAI5652575.1"/>
    </source>
</evidence>
<accession>A0ACB9ZWD7</accession>
<sequence>MPAGKIKRGAKAGEVLARRRSLSPRPPELVYKCLYLKKVNHNKWKRAVVRPPNNVTPIRDFEKEDETESYKSRSEDEEEIELSPMARRDNIIHNLAASILELTGSASRDNKKNKIIPPHKNEKVAVNEKVAKSSVKALRSL</sequence>
<dbReference type="Proteomes" id="UP001060085">
    <property type="component" value="Linkage Group LG07"/>
</dbReference>
<keyword evidence="2" id="KW-1185">Reference proteome</keyword>
<organism evidence="1 2">
    <name type="scientific">Catharanthus roseus</name>
    <name type="common">Madagascar periwinkle</name>
    <name type="synonym">Vinca rosea</name>
    <dbReference type="NCBI Taxonomy" id="4058"/>
    <lineage>
        <taxon>Eukaryota</taxon>
        <taxon>Viridiplantae</taxon>
        <taxon>Streptophyta</taxon>
        <taxon>Embryophyta</taxon>
        <taxon>Tracheophyta</taxon>
        <taxon>Spermatophyta</taxon>
        <taxon>Magnoliopsida</taxon>
        <taxon>eudicotyledons</taxon>
        <taxon>Gunneridae</taxon>
        <taxon>Pentapetalae</taxon>
        <taxon>asterids</taxon>
        <taxon>lamiids</taxon>
        <taxon>Gentianales</taxon>
        <taxon>Apocynaceae</taxon>
        <taxon>Rauvolfioideae</taxon>
        <taxon>Vinceae</taxon>
        <taxon>Catharanthinae</taxon>
        <taxon>Catharanthus</taxon>
    </lineage>
</organism>
<gene>
    <name evidence="1" type="ORF">M9H77_29762</name>
</gene>
<comment type="caution">
    <text evidence="1">The sequence shown here is derived from an EMBL/GenBank/DDBJ whole genome shotgun (WGS) entry which is preliminary data.</text>
</comment>
<name>A0ACB9ZWD7_CATRO</name>
<protein>
    <submittedName>
        <fullName evidence="1">Uncharacterized protein</fullName>
    </submittedName>
</protein>
<dbReference type="EMBL" id="CM044707">
    <property type="protein sequence ID" value="KAI5652575.1"/>
    <property type="molecule type" value="Genomic_DNA"/>
</dbReference>
<reference evidence="2" key="1">
    <citation type="journal article" date="2023" name="Nat. Plants">
        <title>Single-cell RNA sequencing provides a high-resolution roadmap for understanding the multicellular compartmentation of specialized metabolism.</title>
        <authorList>
            <person name="Sun S."/>
            <person name="Shen X."/>
            <person name="Li Y."/>
            <person name="Li Y."/>
            <person name="Wang S."/>
            <person name="Li R."/>
            <person name="Zhang H."/>
            <person name="Shen G."/>
            <person name="Guo B."/>
            <person name="Wei J."/>
            <person name="Xu J."/>
            <person name="St-Pierre B."/>
            <person name="Chen S."/>
            <person name="Sun C."/>
        </authorList>
    </citation>
    <scope>NUCLEOTIDE SEQUENCE [LARGE SCALE GENOMIC DNA]</scope>
</reference>